<keyword evidence="3" id="KW-1185">Reference proteome</keyword>
<feature type="region of interest" description="Disordered" evidence="1">
    <location>
        <begin position="1"/>
        <end position="62"/>
    </location>
</feature>
<gene>
    <name evidence="2" type="ORF">M422DRAFT_57135</name>
</gene>
<accession>A0A0C9TL88</accession>
<evidence type="ECO:0000256" key="1">
    <source>
        <dbReference type="SAM" id="MobiDB-lite"/>
    </source>
</evidence>
<evidence type="ECO:0000313" key="2">
    <source>
        <dbReference type="EMBL" id="KIJ22634.1"/>
    </source>
</evidence>
<evidence type="ECO:0000313" key="3">
    <source>
        <dbReference type="Proteomes" id="UP000054279"/>
    </source>
</evidence>
<proteinExistence type="predicted"/>
<feature type="region of interest" description="Disordered" evidence="1">
    <location>
        <begin position="152"/>
        <end position="175"/>
    </location>
</feature>
<dbReference type="AlphaFoldDB" id="A0A0C9TL88"/>
<reference evidence="2 3" key="1">
    <citation type="submission" date="2014-06" db="EMBL/GenBank/DDBJ databases">
        <title>Evolutionary Origins and Diversification of the Mycorrhizal Mutualists.</title>
        <authorList>
            <consortium name="DOE Joint Genome Institute"/>
            <consortium name="Mycorrhizal Genomics Consortium"/>
            <person name="Kohler A."/>
            <person name="Kuo A."/>
            <person name="Nagy L.G."/>
            <person name="Floudas D."/>
            <person name="Copeland A."/>
            <person name="Barry K.W."/>
            <person name="Cichocki N."/>
            <person name="Veneault-Fourrey C."/>
            <person name="LaButti K."/>
            <person name="Lindquist E.A."/>
            <person name="Lipzen A."/>
            <person name="Lundell T."/>
            <person name="Morin E."/>
            <person name="Murat C."/>
            <person name="Riley R."/>
            <person name="Ohm R."/>
            <person name="Sun H."/>
            <person name="Tunlid A."/>
            <person name="Henrissat B."/>
            <person name="Grigoriev I.V."/>
            <person name="Hibbett D.S."/>
            <person name="Martin F."/>
        </authorList>
    </citation>
    <scope>NUCLEOTIDE SEQUENCE [LARGE SCALE GENOMIC DNA]</scope>
    <source>
        <strain evidence="2 3">SS14</strain>
    </source>
</reference>
<dbReference type="Proteomes" id="UP000054279">
    <property type="component" value="Unassembled WGS sequence"/>
</dbReference>
<dbReference type="HOGENOM" id="CLU_1533551_0_0_1"/>
<name>A0A0C9TL88_SPHS4</name>
<sequence>MQALECMAVEGDSEDDAAAAAKQSKEEKKETPAKRAEPAEKAGPKNTRGARDQEVKESEARIGLLEQDKVATFLRAFEESSRLIDDDILAGSYFWAQPEPVAAPQPTPLPSARFKTVYITYPHYSQGPDYDISFGEDGGVNTMVADTVSGVDAGEQVDVEQPTAGPLETTHESDD</sequence>
<protein>
    <submittedName>
        <fullName evidence="2">Uncharacterized protein</fullName>
    </submittedName>
</protein>
<dbReference type="EMBL" id="KN838049">
    <property type="protein sequence ID" value="KIJ22634.1"/>
    <property type="molecule type" value="Genomic_DNA"/>
</dbReference>
<organism evidence="2 3">
    <name type="scientific">Sphaerobolus stellatus (strain SS14)</name>
    <dbReference type="NCBI Taxonomy" id="990650"/>
    <lineage>
        <taxon>Eukaryota</taxon>
        <taxon>Fungi</taxon>
        <taxon>Dikarya</taxon>
        <taxon>Basidiomycota</taxon>
        <taxon>Agaricomycotina</taxon>
        <taxon>Agaricomycetes</taxon>
        <taxon>Phallomycetidae</taxon>
        <taxon>Geastrales</taxon>
        <taxon>Sphaerobolaceae</taxon>
        <taxon>Sphaerobolus</taxon>
    </lineage>
</organism>
<feature type="compositionally biased region" description="Basic and acidic residues" evidence="1">
    <location>
        <begin position="23"/>
        <end position="60"/>
    </location>
</feature>